<evidence type="ECO:0000256" key="2">
    <source>
        <dbReference type="ARBA" id="ARBA00008494"/>
    </source>
</evidence>
<dbReference type="AlphaFoldDB" id="A0A4D6IZC2"/>
<evidence type="ECO:0000256" key="6">
    <source>
        <dbReference type="ARBA" id="ARBA00022801"/>
    </source>
</evidence>
<dbReference type="GO" id="GO:0031573">
    <property type="term" value="P:mitotic intra-S DNA damage checkpoint signaling"/>
    <property type="evidence" value="ECO:0007669"/>
    <property type="project" value="TreeGrafter"/>
</dbReference>
<evidence type="ECO:0000256" key="5">
    <source>
        <dbReference type="ARBA" id="ARBA00022763"/>
    </source>
</evidence>
<organism evidence="13">
    <name type="scientific">Artemia sinica</name>
    <dbReference type="NCBI Taxonomy" id="112780"/>
    <lineage>
        <taxon>Eukaryota</taxon>
        <taxon>Metazoa</taxon>
        <taxon>Ecdysozoa</taxon>
        <taxon>Arthropoda</taxon>
        <taxon>Crustacea</taxon>
        <taxon>Branchiopoda</taxon>
        <taxon>Anostraca</taxon>
        <taxon>Artemiidae</taxon>
        <taxon>Artemia</taxon>
    </lineage>
</organism>
<evidence type="ECO:0000256" key="9">
    <source>
        <dbReference type="ARBA" id="ARBA00059283"/>
    </source>
</evidence>
<dbReference type="GO" id="GO:0000076">
    <property type="term" value="P:DNA replication checkpoint signaling"/>
    <property type="evidence" value="ECO:0007669"/>
    <property type="project" value="TreeGrafter"/>
</dbReference>
<dbReference type="FunFam" id="3.70.10.10:FF:000005">
    <property type="entry name" value="Cell cycle checkpoint control protein"/>
    <property type="match status" value="1"/>
</dbReference>
<evidence type="ECO:0000256" key="1">
    <source>
        <dbReference type="ARBA" id="ARBA00004123"/>
    </source>
</evidence>
<dbReference type="Pfam" id="PF04139">
    <property type="entry name" value="Rad9"/>
    <property type="match status" value="1"/>
</dbReference>
<keyword evidence="3" id="KW-0597">Phosphoprotein</keyword>
<comment type="subcellular location">
    <subcellularLocation>
        <location evidence="1">Nucleus</location>
    </subcellularLocation>
</comment>
<comment type="function">
    <text evidence="9">Component of the 9-1-1 cell-cycle checkpoint response complex that plays a major role in DNA repair. The 9-1-1 complex is recruited to DNA lesion upon damage by the RAD17-replication factor C (RFC) clamp loader complex. Acts then as a sliding clamp platform on DNA for several proteins involved in long-patch base excision repair (LP-BER). The 9-1-1 complex stimulates DNA polymerase beta (POLB) activity by increasing its affinity for the 3'-OH end of the primer-template and stabilizes POLB to those sites where LP-BER proceeds; endonuclease FEN1 cleavage activity on substrates with double, nick, or gap flaps of distinct sequences and lengths; and DNA ligase I (LIG1) on long-patch base excision repair substrates. The 9-1-1 complex is necessary for the recruitment of RHNO1 to sites of double-stranded breaks (DSB) occurring during the S phase. RAD9A possesses 3'-&gt;5' double stranded DNA exonuclease activity.</text>
</comment>
<keyword evidence="4" id="KW-0540">Nuclease</keyword>
<dbReference type="Gene3D" id="3.70.10.10">
    <property type="match status" value="1"/>
</dbReference>
<dbReference type="InterPro" id="IPR007268">
    <property type="entry name" value="Rad9/Ddc1"/>
</dbReference>
<name>A0A4D6IZC2_9CRUS</name>
<protein>
    <recommendedName>
        <fullName evidence="10">Cell cycle checkpoint control protein RAD9A</fullName>
    </recommendedName>
    <alternativeName>
        <fullName evidence="11">DNA repair exonuclease rad9 homolog A</fullName>
    </alternativeName>
</protein>
<evidence type="ECO:0000313" key="13">
    <source>
        <dbReference type="EMBL" id="QCC72452.1"/>
    </source>
</evidence>
<keyword evidence="7" id="KW-0269">Exonuclease</keyword>
<evidence type="ECO:0000256" key="7">
    <source>
        <dbReference type="ARBA" id="ARBA00022839"/>
    </source>
</evidence>
<dbReference type="GO" id="GO:0030896">
    <property type="term" value="C:checkpoint clamp complex"/>
    <property type="evidence" value="ECO:0007669"/>
    <property type="project" value="InterPro"/>
</dbReference>
<comment type="similarity">
    <text evidence="2">Belongs to the rad9 family.</text>
</comment>
<proteinExistence type="evidence at transcript level"/>
<dbReference type="GO" id="GO:0006281">
    <property type="term" value="P:DNA repair"/>
    <property type="evidence" value="ECO:0007669"/>
    <property type="project" value="TreeGrafter"/>
</dbReference>
<evidence type="ECO:0000256" key="10">
    <source>
        <dbReference type="ARBA" id="ARBA00069752"/>
    </source>
</evidence>
<sequence>MGSARILKNLPNELQNLFKMKCALPSPSVRIFVRVIHALAKLGDYIYFEAEKEQLVIKTVNSSRSVFVVFKLSKQFFISYEQETIALPQICKLTSKSLLTVFRSTSLIDKSVETCLITMPNDMSELAIQLRCRFGVVRSYNLNIVECDVVDVPYSRNILPFHIGASSKTFSEAVLNFRNTIDEVTLVLEPTKIAMKNYVDDIQDPRKAIHTELSLSKDEFIDYTCKQGVDLTFNLKDFRVLLQFTELANYSIDLRFETSGDPIVASVDYEPLFTADFVLATLDVTNVTQPTPPPIRDALNASNINISSAKTPRSQRKRYPTSVTNSEGAPMENGHETPSQSVIVKKMKRIFKRCFETSFSQRIQSNEQILALDSDED</sequence>
<dbReference type="PANTHER" id="PTHR15237">
    <property type="entry name" value="DNA REPAIR PROTEIN RAD9"/>
    <property type="match status" value="1"/>
</dbReference>
<accession>A0A4D6IZC2</accession>
<evidence type="ECO:0000256" key="12">
    <source>
        <dbReference type="SAM" id="MobiDB-lite"/>
    </source>
</evidence>
<keyword evidence="8" id="KW-0539">Nucleus</keyword>
<feature type="region of interest" description="Disordered" evidence="12">
    <location>
        <begin position="306"/>
        <end position="339"/>
    </location>
</feature>
<reference evidence="13" key="1">
    <citation type="submission" date="2018-08" db="EMBL/GenBank/DDBJ databases">
        <authorList>
            <person name="Chen C."/>
            <person name="Hou L."/>
            <person name="Yao F."/>
        </authorList>
    </citation>
    <scope>NUCLEOTIDE SEQUENCE</scope>
</reference>
<evidence type="ECO:0000256" key="11">
    <source>
        <dbReference type="ARBA" id="ARBA00079896"/>
    </source>
</evidence>
<evidence type="ECO:0000256" key="3">
    <source>
        <dbReference type="ARBA" id="ARBA00022553"/>
    </source>
</evidence>
<keyword evidence="5" id="KW-0227">DNA damage</keyword>
<dbReference type="SUPFAM" id="SSF55979">
    <property type="entry name" value="DNA clamp"/>
    <property type="match status" value="2"/>
</dbReference>
<dbReference type="GO" id="GO:0004527">
    <property type="term" value="F:exonuclease activity"/>
    <property type="evidence" value="ECO:0007669"/>
    <property type="project" value="UniProtKB-KW"/>
</dbReference>
<evidence type="ECO:0000256" key="4">
    <source>
        <dbReference type="ARBA" id="ARBA00022722"/>
    </source>
</evidence>
<keyword evidence="6" id="KW-0378">Hydrolase</keyword>
<dbReference type="EMBL" id="MH797557">
    <property type="protein sequence ID" value="QCC72452.1"/>
    <property type="molecule type" value="mRNA"/>
</dbReference>
<evidence type="ECO:0000256" key="8">
    <source>
        <dbReference type="ARBA" id="ARBA00023242"/>
    </source>
</evidence>
<dbReference type="InterPro" id="IPR046938">
    <property type="entry name" value="DNA_clamp_sf"/>
</dbReference>
<dbReference type="GO" id="GO:0071479">
    <property type="term" value="P:cellular response to ionizing radiation"/>
    <property type="evidence" value="ECO:0007669"/>
    <property type="project" value="TreeGrafter"/>
</dbReference>
<dbReference type="PANTHER" id="PTHR15237:SF0">
    <property type="entry name" value="CELL CYCLE CHECKPOINT CONTROL PROTEIN"/>
    <property type="match status" value="1"/>
</dbReference>